<dbReference type="CDD" id="cd00586">
    <property type="entry name" value="4HBT"/>
    <property type="match status" value="1"/>
</dbReference>
<dbReference type="EMBL" id="MN079110">
    <property type="protein sequence ID" value="QEA05780.1"/>
    <property type="molecule type" value="Genomic_DNA"/>
</dbReference>
<protein>
    <submittedName>
        <fullName evidence="1">1,4-dihydroxy-2-naphthoyl-CoA hydrolase</fullName>
        <ecNumber evidence="1">3.1.2.28</ecNumber>
    </submittedName>
</protein>
<proteinExistence type="predicted"/>
<gene>
    <name evidence="1" type="ORF">KBTEX_02104</name>
</gene>
<evidence type="ECO:0000313" key="1">
    <source>
        <dbReference type="EMBL" id="QEA05780.1"/>
    </source>
</evidence>
<dbReference type="InterPro" id="IPR029069">
    <property type="entry name" value="HotDog_dom_sf"/>
</dbReference>
<name>A0A5B8RAI0_9ZZZZ</name>
<accession>A0A5B8RAI0</accession>
<dbReference type="GO" id="GO:0061522">
    <property type="term" value="F:1,4-dihydroxy-2-naphthoyl-CoA thioesterase activity"/>
    <property type="evidence" value="ECO:0007669"/>
    <property type="project" value="UniProtKB-EC"/>
</dbReference>
<dbReference type="Pfam" id="PF13279">
    <property type="entry name" value="4HBT_2"/>
    <property type="match status" value="1"/>
</dbReference>
<keyword evidence="1" id="KW-0378">Hydrolase</keyword>
<organism evidence="1">
    <name type="scientific">uncultured organism</name>
    <dbReference type="NCBI Taxonomy" id="155900"/>
    <lineage>
        <taxon>unclassified sequences</taxon>
        <taxon>environmental samples</taxon>
    </lineage>
</organism>
<dbReference type="SUPFAM" id="SSF54637">
    <property type="entry name" value="Thioesterase/thiol ester dehydrase-isomerase"/>
    <property type="match status" value="1"/>
</dbReference>
<reference evidence="1" key="1">
    <citation type="submission" date="2019-06" db="EMBL/GenBank/DDBJ databases">
        <authorList>
            <person name="Murdoch R.W."/>
            <person name="Fathepure B."/>
        </authorList>
    </citation>
    <scope>NUCLEOTIDE SEQUENCE</scope>
</reference>
<sequence>MSTPVHRATRQVRFQHCDPAGIVFYPRYFELLEEIVTTWLASLTDAGSEAALLAARGEAPRIERLECRFSRPSLLGEHIDYTLEVRDVDAARVTLDYRIQHGTEERVAGTIVLRWYRFAPRPEAAALPPTLRTRLGPPAQRT</sequence>
<dbReference type="AlphaFoldDB" id="A0A5B8RAI0"/>
<dbReference type="Gene3D" id="3.10.129.10">
    <property type="entry name" value="Hotdog Thioesterase"/>
    <property type="match status" value="1"/>
</dbReference>
<dbReference type="EC" id="3.1.2.28" evidence="1"/>